<dbReference type="Proteomes" id="UP001328107">
    <property type="component" value="Unassembled WGS sequence"/>
</dbReference>
<dbReference type="EMBL" id="BTRK01000001">
    <property type="protein sequence ID" value="GMR31911.1"/>
    <property type="molecule type" value="Genomic_DNA"/>
</dbReference>
<keyword evidence="2" id="KW-1185">Reference proteome</keyword>
<sequence>AIVYKFEKAMLETESVAIWDGLADLLMRMRGGELEKIMDFISRKWKAKGRSICVQSISNYGDQLIQVARCISNTEEEDGWRWWLIEELSAVAAIKLNVCTGRQPWNGVTSFVLESISSDSPLLKKIALEMASMVDYELPFLKTDN</sequence>
<reference evidence="2" key="1">
    <citation type="submission" date="2022-10" db="EMBL/GenBank/DDBJ databases">
        <title>Genome assembly of Pristionchus species.</title>
        <authorList>
            <person name="Yoshida K."/>
            <person name="Sommer R.J."/>
        </authorList>
    </citation>
    <scope>NUCLEOTIDE SEQUENCE [LARGE SCALE GENOMIC DNA]</scope>
    <source>
        <strain evidence="2">RS5460</strain>
    </source>
</reference>
<feature type="non-terminal residue" evidence="1">
    <location>
        <position position="145"/>
    </location>
</feature>
<feature type="non-terminal residue" evidence="1">
    <location>
        <position position="1"/>
    </location>
</feature>
<evidence type="ECO:0000313" key="1">
    <source>
        <dbReference type="EMBL" id="GMR31911.1"/>
    </source>
</evidence>
<accession>A0AAN5C833</accession>
<proteinExistence type="predicted"/>
<organism evidence="1 2">
    <name type="scientific">Pristionchus mayeri</name>
    <dbReference type="NCBI Taxonomy" id="1317129"/>
    <lineage>
        <taxon>Eukaryota</taxon>
        <taxon>Metazoa</taxon>
        <taxon>Ecdysozoa</taxon>
        <taxon>Nematoda</taxon>
        <taxon>Chromadorea</taxon>
        <taxon>Rhabditida</taxon>
        <taxon>Rhabditina</taxon>
        <taxon>Diplogasteromorpha</taxon>
        <taxon>Diplogasteroidea</taxon>
        <taxon>Neodiplogasteridae</taxon>
        <taxon>Pristionchus</taxon>
    </lineage>
</organism>
<comment type="caution">
    <text evidence="1">The sequence shown here is derived from an EMBL/GenBank/DDBJ whole genome shotgun (WGS) entry which is preliminary data.</text>
</comment>
<protein>
    <submittedName>
        <fullName evidence="1">Uncharacterized protein</fullName>
    </submittedName>
</protein>
<evidence type="ECO:0000313" key="2">
    <source>
        <dbReference type="Proteomes" id="UP001328107"/>
    </source>
</evidence>
<dbReference type="AlphaFoldDB" id="A0AAN5C833"/>
<gene>
    <name evidence="1" type="ORF">PMAYCL1PPCAC_02106</name>
</gene>
<name>A0AAN5C833_9BILA</name>